<dbReference type="Proteomes" id="UP001500936">
    <property type="component" value="Unassembled WGS sequence"/>
</dbReference>
<dbReference type="EMBL" id="BAABHB010000007">
    <property type="protein sequence ID" value="GAA4410101.1"/>
    <property type="molecule type" value="Genomic_DNA"/>
</dbReference>
<evidence type="ECO:0000313" key="6">
    <source>
        <dbReference type="EMBL" id="GAA4410101.1"/>
    </source>
</evidence>
<evidence type="ECO:0000313" key="7">
    <source>
        <dbReference type="Proteomes" id="UP001500936"/>
    </source>
</evidence>
<dbReference type="InterPro" id="IPR036187">
    <property type="entry name" value="DNA_mismatch_repair_MutS_sf"/>
</dbReference>
<reference evidence="7" key="1">
    <citation type="journal article" date="2019" name="Int. J. Syst. Evol. Microbiol.">
        <title>The Global Catalogue of Microorganisms (GCM) 10K type strain sequencing project: providing services to taxonomists for standard genome sequencing and annotation.</title>
        <authorList>
            <consortium name="The Broad Institute Genomics Platform"/>
            <consortium name="The Broad Institute Genome Sequencing Center for Infectious Disease"/>
            <person name="Wu L."/>
            <person name="Ma J."/>
        </authorList>
    </citation>
    <scope>NUCLEOTIDE SEQUENCE [LARGE SCALE GENOMIC DNA]</scope>
    <source>
        <strain evidence="7">JCM 17925</strain>
    </source>
</reference>
<dbReference type="Pfam" id="PF00488">
    <property type="entry name" value="MutS_V"/>
    <property type="match status" value="1"/>
</dbReference>
<dbReference type="SMART" id="SM00534">
    <property type="entry name" value="MUTSac"/>
    <property type="match status" value="1"/>
</dbReference>
<evidence type="ECO:0000256" key="3">
    <source>
        <dbReference type="ARBA" id="ARBA00023125"/>
    </source>
</evidence>
<accession>A0ABP8KMT1</accession>
<comment type="caution">
    <text evidence="6">The sequence shown here is derived from an EMBL/GenBank/DDBJ whole genome shotgun (WGS) entry which is preliminary data.</text>
</comment>
<feature type="domain" description="DNA mismatch repair proteins mutS family" evidence="5">
    <location>
        <begin position="419"/>
        <end position="594"/>
    </location>
</feature>
<feature type="transmembrane region" description="Helical" evidence="4">
    <location>
        <begin position="325"/>
        <end position="344"/>
    </location>
</feature>
<protein>
    <submittedName>
        <fullName evidence="6">MutS family DNA mismatch repair protein</fullName>
    </submittedName>
</protein>
<dbReference type="Gene3D" id="3.40.50.300">
    <property type="entry name" value="P-loop containing nucleotide triphosphate hydrolases"/>
    <property type="match status" value="1"/>
</dbReference>
<keyword evidence="4" id="KW-0812">Transmembrane</keyword>
<keyword evidence="7" id="KW-1185">Reference proteome</keyword>
<evidence type="ECO:0000256" key="2">
    <source>
        <dbReference type="ARBA" id="ARBA00022840"/>
    </source>
</evidence>
<evidence type="ECO:0000256" key="4">
    <source>
        <dbReference type="SAM" id="Phobius"/>
    </source>
</evidence>
<feature type="transmembrane region" description="Helical" evidence="4">
    <location>
        <begin position="439"/>
        <end position="458"/>
    </location>
</feature>
<feature type="transmembrane region" description="Helical" evidence="4">
    <location>
        <begin position="215"/>
        <end position="244"/>
    </location>
</feature>
<dbReference type="Gene3D" id="1.10.1420.10">
    <property type="match status" value="1"/>
</dbReference>
<keyword evidence="4" id="KW-1133">Transmembrane helix</keyword>
<keyword evidence="1" id="KW-0547">Nucleotide-binding</keyword>
<organism evidence="6 7">
    <name type="scientific">Nibrella viscosa</name>
    <dbReference type="NCBI Taxonomy" id="1084524"/>
    <lineage>
        <taxon>Bacteria</taxon>
        <taxon>Pseudomonadati</taxon>
        <taxon>Bacteroidota</taxon>
        <taxon>Cytophagia</taxon>
        <taxon>Cytophagales</taxon>
        <taxon>Spirosomataceae</taxon>
        <taxon>Nibrella</taxon>
    </lineage>
</organism>
<dbReference type="SUPFAM" id="SSF48334">
    <property type="entry name" value="DNA repair protein MutS, domain III"/>
    <property type="match status" value="1"/>
</dbReference>
<proteinExistence type="predicted"/>
<evidence type="ECO:0000256" key="1">
    <source>
        <dbReference type="ARBA" id="ARBA00022741"/>
    </source>
</evidence>
<dbReference type="InterPro" id="IPR000432">
    <property type="entry name" value="DNA_mismatch_repair_MutS_C"/>
</dbReference>
<dbReference type="Pfam" id="PF05192">
    <property type="entry name" value="MutS_III"/>
    <property type="match status" value="1"/>
</dbReference>
<name>A0ABP8KMT1_9BACT</name>
<keyword evidence="4" id="KW-0472">Membrane</keyword>
<feature type="transmembrane region" description="Helical" evidence="4">
    <location>
        <begin position="53"/>
        <end position="70"/>
    </location>
</feature>
<evidence type="ECO:0000259" key="5">
    <source>
        <dbReference type="SMART" id="SM00534"/>
    </source>
</evidence>
<keyword evidence="3" id="KW-0238">DNA-binding</keyword>
<sequence>MTPANLFIQRQHQFAQQQQAAQRRYNQLAIIRLSWFVIAVALVWWLGSTGQTTWAFVVAGLGLTGFLYLLKKHQAVRRERDYAGHLQFINQDEAARLERKYLRNETGAQFGNPLHPYSADLDVFGPHSLFRLLNRTHTYIGERTLAQWLQQPAPPQTIRFRQQAVAELAPQLDWRQAFEAAAYLSTGAGQAPEPLLAWAGEPVPPLPGYLKVVRWVLPVFTVGLIGLWLTGMVPGVAVLGSLFVHGLVLSQTTKRTQAVSEQTFEMVQALDTYRDMLRLIENRSAEAVQWRQIRRHLTADGEPASAAIRQLHRLTDNLNFRRNPYFYLFFGVLTLWDVQYLIGLDRWRQRHGRHLPQWLDALAEAEALNSLAGLAFAHPDYAVPDIRDTGVVLDAREAAHPLITPAKAVANSLALTGSGQTILITGSNMSGKSTFLRTLGANVVLALAGSVVCAEAFACSPLRVFTSMRTQDSLEESTSSFYAELKRLQTLIQLTSQTDSLPVLYFLDEILKGTNSADRHRGAEALIRQLHRTPASGFVSTHDLELGQVGEQVDFITNYHFQSDLHQGELVFDYRLRTGICQSFNASQLMQAIGIQM</sequence>
<gene>
    <name evidence="6" type="ORF">GCM10023187_34270</name>
</gene>
<dbReference type="SUPFAM" id="SSF52540">
    <property type="entry name" value="P-loop containing nucleoside triphosphate hydrolases"/>
    <property type="match status" value="1"/>
</dbReference>
<dbReference type="RefSeq" id="WP_345269082.1">
    <property type="nucleotide sequence ID" value="NZ_BAABHB010000007.1"/>
</dbReference>
<feature type="transmembrane region" description="Helical" evidence="4">
    <location>
        <begin position="29"/>
        <end position="47"/>
    </location>
</feature>
<dbReference type="PANTHER" id="PTHR11361:SF99">
    <property type="entry name" value="DNA MISMATCH REPAIR PROTEIN"/>
    <property type="match status" value="1"/>
</dbReference>
<dbReference type="InterPro" id="IPR045076">
    <property type="entry name" value="MutS"/>
</dbReference>
<dbReference type="InterPro" id="IPR007696">
    <property type="entry name" value="DNA_mismatch_repair_MutS_core"/>
</dbReference>
<dbReference type="InterPro" id="IPR027417">
    <property type="entry name" value="P-loop_NTPase"/>
</dbReference>
<keyword evidence="2" id="KW-0067">ATP-binding</keyword>
<dbReference type="PANTHER" id="PTHR11361">
    <property type="entry name" value="DNA MISMATCH REPAIR PROTEIN MUTS FAMILY MEMBER"/>
    <property type="match status" value="1"/>
</dbReference>